<comment type="caution">
    <text evidence="3">The sequence shown here is derived from an EMBL/GenBank/DDBJ whole genome shotgun (WGS) entry which is preliminary data.</text>
</comment>
<dbReference type="Proteomes" id="UP000494245">
    <property type="component" value="Unassembled WGS sequence"/>
</dbReference>
<accession>A0A6V8LVI4</accession>
<evidence type="ECO:0000313" key="4">
    <source>
        <dbReference type="Proteomes" id="UP000494245"/>
    </source>
</evidence>
<dbReference type="Pfam" id="PF13231">
    <property type="entry name" value="PMT_2"/>
    <property type="match status" value="1"/>
</dbReference>
<feature type="domain" description="Glycosyltransferase RgtA/B/C/D-like" evidence="2">
    <location>
        <begin position="140"/>
        <end position="272"/>
    </location>
</feature>
<feature type="transmembrane region" description="Helical" evidence="1">
    <location>
        <begin position="133"/>
        <end position="157"/>
    </location>
</feature>
<organism evidence="3 4">
    <name type="scientific">Fundidesulfovibrio magnetotacticus</name>
    <dbReference type="NCBI Taxonomy" id="2730080"/>
    <lineage>
        <taxon>Bacteria</taxon>
        <taxon>Pseudomonadati</taxon>
        <taxon>Thermodesulfobacteriota</taxon>
        <taxon>Desulfovibrionia</taxon>
        <taxon>Desulfovibrionales</taxon>
        <taxon>Desulfovibrionaceae</taxon>
        <taxon>Fundidesulfovibrio</taxon>
    </lineage>
</organism>
<keyword evidence="4" id="KW-1185">Reference proteome</keyword>
<evidence type="ECO:0000259" key="2">
    <source>
        <dbReference type="Pfam" id="PF13231"/>
    </source>
</evidence>
<feature type="transmembrane region" description="Helical" evidence="1">
    <location>
        <begin position="353"/>
        <end position="374"/>
    </location>
</feature>
<evidence type="ECO:0000313" key="3">
    <source>
        <dbReference type="EMBL" id="GFK93826.1"/>
    </source>
</evidence>
<reference evidence="3 4" key="1">
    <citation type="submission" date="2020-04" db="EMBL/GenBank/DDBJ databases">
        <authorList>
            <consortium name="Desulfovibrio sp. FSS-1 genome sequencing consortium"/>
            <person name="Shimoshige H."/>
            <person name="Kobayashi H."/>
            <person name="Maekawa T."/>
        </authorList>
    </citation>
    <scope>NUCLEOTIDE SEQUENCE [LARGE SCALE GENOMIC DNA]</scope>
    <source>
        <strain evidence="3 4">SIID29052-01</strain>
    </source>
</reference>
<dbReference type="AlphaFoldDB" id="A0A6V8LVI4"/>
<keyword evidence="1" id="KW-1133">Transmembrane helix</keyword>
<evidence type="ECO:0000256" key="1">
    <source>
        <dbReference type="SAM" id="Phobius"/>
    </source>
</evidence>
<protein>
    <recommendedName>
        <fullName evidence="2">Glycosyltransferase RgtA/B/C/D-like domain-containing protein</fullName>
    </recommendedName>
</protein>
<sequence length="885" mass="96228">MIRLGKRPPPDAQRVPGLDLGVPGHILLCLAVFAAVNLWAIRSMHGVADAEGYLLNTSKLVPVNTYEDDAQVTMGHAMGLYGEVKDTFSIGTNFGGPLLHGGRAVVWAGAKLGLVKLCDDPLFYVAYPEELRALWQLFALYKLVVLLLLPLSVYWIARNFDREATGTIAVWLLAAMPFLPAYELRLKPEGVVLAMTLLALLNLLEHMRSGRARHLFTACAFLGLAFSMKFTLAPAGLLAVAAFFVSRRRRGLPWLSREALILAAKACCVVLATFLAANPLFLHAPRIFTSFVARYSSVLHAYSGALPLPQSFAEVTWYRLTHFEPYLGQALNLLVLPALAFALWRLVSERFRLSAQAVVLLLFVGNGLFLWWLARAQLMLVLSYYYYSQAVLALVLVAFLLGWLWDAARGPLPRAACLVGVAAVLLATFSDTLAVLRFLGGPSTRQSVHAWVRDNIPAGASLGVPMARQEHLGFTDRFMADPFRHRLVPTGDQGEHLDALRPDFALGVVLDPVRRTPEPSGYEPLLRVDTGSRLPRETYGFYQDDIYSVYRRKDGAAAGDIPGPGAAEAALGTFTRADAEPEFTILSYRGLSMFPLGLELLGKTPDTVLPLPGRLFTSALRDPAAPPAYVHQVPPELLTLWGVKYVLALQDDAFRSEVLQSGVYRLEPAQGPGLEALPQGVALYRNQGYQGRVFFLPAPPPGSTQARERSWGGLLGRGRLKPFGALYDPAAQGAVPAGLLRVRLVLDCDGPMDVLLKGGERPVSLLAGPGRQTLDLPYRTVPGREAGYEINPAAPGATCSVLAVSAEPLEIVPQPQAQPAALGMRLAFARVETPGPGEAVFALPWHGHWIADVDGRPARVLRGPGNTVAVPLQTGRHEVTLRIKP</sequence>
<feature type="transmembrane region" description="Helical" evidence="1">
    <location>
        <begin position="20"/>
        <end position="41"/>
    </location>
</feature>
<feature type="transmembrane region" description="Helical" evidence="1">
    <location>
        <begin position="326"/>
        <end position="346"/>
    </location>
</feature>
<feature type="transmembrane region" description="Helical" evidence="1">
    <location>
        <begin position="164"/>
        <end position="182"/>
    </location>
</feature>
<name>A0A6V8LVI4_9BACT</name>
<keyword evidence="1" id="KW-0472">Membrane</keyword>
<feature type="transmembrane region" description="Helical" evidence="1">
    <location>
        <begin position="417"/>
        <end position="439"/>
    </location>
</feature>
<reference evidence="3 4" key="2">
    <citation type="submission" date="2020-05" db="EMBL/GenBank/DDBJ databases">
        <title>Draft genome sequence of Desulfovibrio sp. strainFSS-1.</title>
        <authorList>
            <person name="Shimoshige H."/>
            <person name="Kobayashi H."/>
            <person name="Maekawa T."/>
        </authorList>
    </citation>
    <scope>NUCLEOTIDE SEQUENCE [LARGE SCALE GENOMIC DNA]</scope>
    <source>
        <strain evidence="3 4">SIID29052-01</strain>
    </source>
</reference>
<keyword evidence="1" id="KW-0812">Transmembrane</keyword>
<feature type="transmembrane region" description="Helical" evidence="1">
    <location>
        <begin position="216"/>
        <end position="244"/>
    </location>
</feature>
<dbReference type="RefSeq" id="WP_173083253.1">
    <property type="nucleotide sequence ID" value="NZ_BLTE01000006.1"/>
</dbReference>
<dbReference type="EMBL" id="BLTE01000006">
    <property type="protein sequence ID" value="GFK93826.1"/>
    <property type="molecule type" value="Genomic_DNA"/>
</dbReference>
<dbReference type="InterPro" id="IPR038731">
    <property type="entry name" value="RgtA/B/C-like"/>
</dbReference>
<feature type="transmembrane region" description="Helical" evidence="1">
    <location>
        <begin position="259"/>
        <end position="280"/>
    </location>
</feature>
<gene>
    <name evidence="3" type="ORF">NNJEOMEG_01662</name>
</gene>
<proteinExistence type="predicted"/>
<feature type="transmembrane region" description="Helical" evidence="1">
    <location>
        <begin position="386"/>
        <end position="405"/>
    </location>
</feature>